<evidence type="ECO:0000313" key="2">
    <source>
        <dbReference type="EMBL" id="PMB75580.1"/>
    </source>
</evidence>
<dbReference type="Pfam" id="PF01209">
    <property type="entry name" value="Ubie_methyltran"/>
    <property type="match status" value="1"/>
</dbReference>
<dbReference type="CDD" id="cd02440">
    <property type="entry name" value="AdoMet_MTases"/>
    <property type="match status" value="1"/>
</dbReference>
<evidence type="ECO:0000256" key="1">
    <source>
        <dbReference type="SAM" id="Phobius"/>
    </source>
</evidence>
<reference evidence="2 3" key="1">
    <citation type="submission" date="2018-01" db="EMBL/GenBank/DDBJ databases">
        <title>Metagenomic assembled genomes from two thermal pools in the Uzon Caldera, Kamchatka, Russia.</title>
        <authorList>
            <person name="Wilkins L."/>
            <person name="Ettinger C."/>
        </authorList>
    </citation>
    <scope>NUCLEOTIDE SEQUENCE [LARGE SCALE GENOMIC DNA]</scope>
    <source>
        <strain evidence="2">ZAV-06</strain>
    </source>
</reference>
<proteinExistence type="predicted"/>
<comment type="caution">
    <text evidence="2">The sequence shown here is derived from an EMBL/GenBank/DDBJ whole genome shotgun (WGS) entry which is preliminary data.</text>
</comment>
<keyword evidence="1" id="KW-0472">Membrane</keyword>
<keyword evidence="1" id="KW-0812">Transmembrane</keyword>
<organism evidence="2 3">
    <name type="scientific">Fervidicoccus fontis</name>
    <dbReference type="NCBI Taxonomy" id="683846"/>
    <lineage>
        <taxon>Archaea</taxon>
        <taxon>Thermoproteota</taxon>
        <taxon>Thermoprotei</taxon>
        <taxon>Fervidicoccales</taxon>
        <taxon>Fervidicoccaceae</taxon>
        <taxon>Fervidicoccus</taxon>
    </lineage>
</organism>
<sequence>MVRVKTPINSENDNAFWKEIILSLSEIVGVYEKANNIMSLFTLKYVREKFFQFVFENIEDGKALRILDAGTGPGTSLVYILKKSGKEHYCVGLDPLPEMINTSRKNFIDLDNVDFVRGVFEHLPFREDTFDLEVSSFAYRDAINYLSVALELSRTLKRSGQLFILDLNKPYEKRIIANFMEKIYMSIFPIFAGTILMGKNGFELYRILKKTYIRLPSSAEIYLIFKKVFKHCKYYVMLHGAVMLLHLKEPIRISSQHKG</sequence>
<evidence type="ECO:0008006" key="4">
    <source>
        <dbReference type="Google" id="ProtNLM"/>
    </source>
</evidence>
<name>A0A2J6N2N4_9CREN</name>
<dbReference type="Proteomes" id="UP000237153">
    <property type="component" value="Unassembled WGS sequence"/>
</dbReference>
<dbReference type="PANTHER" id="PTHR43591">
    <property type="entry name" value="METHYLTRANSFERASE"/>
    <property type="match status" value="1"/>
</dbReference>
<feature type="transmembrane region" description="Helical" evidence="1">
    <location>
        <begin position="183"/>
        <end position="202"/>
    </location>
</feature>
<keyword evidence="1" id="KW-1133">Transmembrane helix</keyword>
<dbReference type="EMBL" id="PNIM01000011">
    <property type="protein sequence ID" value="PMB75580.1"/>
    <property type="molecule type" value="Genomic_DNA"/>
</dbReference>
<dbReference type="SUPFAM" id="SSF53335">
    <property type="entry name" value="S-adenosyl-L-methionine-dependent methyltransferases"/>
    <property type="match status" value="1"/>
</dbReference>
<dbReference type="Gene3D" id="3.40.50.150">
    <property type="entry name" value="Vaccinia Virus protein VP39"/>
    <property type="match status" value="1"/>
</dbReference>
<protein>
    <recommendedName>
        <fullName evidence="4">Methyltransferase domain-containing protein</fullName>
    </recommendedName>
</protein>
<accession>A0A2J6N2N4</accession>
<evidence type="ECO:0000313" key="3">
    <source>
        <dbReference type="Proteomes" id="UP000237153"/>
    </source>
</evidence>
<dbReference type="AlphaFoldDB" id="A0A2J6N2N4"/>
<dbReference type="InterPro" id="IPR029063">
    <property type="entry name" value="SAM-dependent_MTases_sf"/>
</dbReference>
<gene>
    <name evidence="2" type="ORF">C0188_02675</name>
</gene>